<dbReference type="Proteomes" id="UP000629098">
    <property type="component" value="Unassembled WGS sequence"/>
</dbReference>
<dbReference type="EMBL" id="JACXAE010000049">
    <property type="protein sequence ID" value="MBD2773051.1"/>
    <property type="molecule type" value="Genomic_DNA"/>
</dbReference>
<evidence type="ECO:0000256" key="8">
    <source>
        <dbReference type="SAM" id="Phobius"/>
    </source>
</evidence>
<evidence type="ECO:0000313" key="10">
    <source>
        <dbReference type="Proteomes" id="UP000629098"/>
    </source>
</evidence>
<keyword evidence="6 8" id="KW-0472">Membrane</keyword>
<feature type="transmembrane region" description="Helical" evidence="8">
    <location>
        <begin position="34"/>
        <end position="51"/>
    </location>
</feature>
<dbReference type="Pfam" id="PF00893">
    <property type="entry name" value="Multi_Drug_Res"/>
    <property type="match status" value="1"/>
</dbReference>
<dbReference type="InterPro" id="IPR045324">
    <property type="entry name" value="Small_multidrug_res"/>
</dbReference>
<dbReference type="InterPro" id="IPR037185">
    <property type="entry name" value="EmrE-like"/>
</dbReference>
<evidence type="ECO:0000256" key="2">
    <source>
        <dbReference type="ARBA" id="ARBA00022448"/>
    </source>
</evidence>
<evidence type="ECO:0000313" key="9">
    <source>
        <dbReference type="EMBL" id="MBD2773051.1"/>
    </source>
</evidence>
<feature type="transmembrane region" description="Helical" evidence="8">
    <location>
        <begin position="85"/>
        <end position="104"/>
    </location>
</feature>
<feature type="transmembrane region" description="Helical" evidence="8">
    <location>
        <begin position="58"/>
        <end position="79"/>
    </location>
</feature>
<evidence type="ECO:0000256" key="7">
    <source>
        <dbReference type="RuleBase" id="RU003942"/>
    </source>
</evidence>
<comment type="subcellular location">
    <subcellularLocation>
        <location evidence="1 7">Cell membrane</location>
        <topology evidence="1 7">Multi-pass membrane protein</topology>
    </subcellularLocation>
</comment>
<reference evidence="9" key="1">
    <citation type="submission" date="2020-09" db="EMBL/GenBank/DDBJ databases">
        <title>Iningainema tapete sp. nov. (Scytonemataceae, Cyanobacteria) from greenhouses in central Florida (USA) produces two types of nodularin with biosynthetic potential for microcystin-LR and anabaenopeptins.</title>
        <authorList>
            <person name="Berthold D.E."/>
            <person name="Lefler F.W."/>
            <person name="Huang I.-S."/>
            <person name="Abdulla H."/>
            <person name="Zimba P.V."/>
            <person name="Laughinghouse H.D. IV."/>
        </authorList>
    </citation>
    <scope>NUCLEOTIDE SEQUENCE</scope>
    <source>
        <strain evidence="9">BLCCT55</strain>
    </source>
</reference>
<comment type="caution">
    <text evidence="9">The sequence shown here is derived from an EMBL/GenBank/DDBJ whole genome shotgun (WGS) entry which is preliminary data.</text>
</comment>
<evidence type="ECO:0000256" key="5">
    <source>
        <dbReference type="ARBA" id="ARBA00022989"/>
    </source>
</evidence>
<dbReference type="GO" id="GO:0022857">
    <property type="term" value="F:transmembrane transporter activity"/>
    <property type="evidence" value="ECO:0007669"/>
    <property type="project" value="InterPro"/>
</dbReference>
<keyword evidence="5 8" id="KW-1133">Transmembrane helix</keyword>
<sequence>MLGWFYLSLSIILELAGSTCMKLSEGFTKKLPSVFVFVFYGTCFYFFSLALKTIELSVAYAIWGGVGTVAVSIIGVIALKEPIGLIKAVSIGMIAVGVIILELVP</sequence>
<keyword evidence="10" id="KW-1185">Reference proteome</keyword>
<keyword evidence="4 7" id="KW-0812">Transmembrane</keyword>
<dbReference type="Gene3D" id="1.10.3730.20">
    <property type="match status" value="1"/>
</dbReference>
<organism evidence="9 10">
    <name type="scientific">Iningainema tapete BLCC-T55</name>
    <dbReference type="NCBI Taxonomy" id="2748662"/>
    <lineage>
        <taxon>Bacteria</taxon>
        <taxon>Bacillati</taxon>
        <taxon>Cyanobacteriota</taxon>
        <taxon>Cyanophyceae</taxon>
        <taxon>Nostocales</taxon>
        <taxon>Scytonemataceae</taxon>
        <taxon>Iningainema tapete</taxon>
    </lineage>
</organism>
<dbReference type="InterPro" id="IPR000390">
    <property type="entry name" value="Small_drug/metabolite_transptr"/>
</dbReference>
<keyword evidence="2" id="KW-0813">Transport</keyword>
<dbReference type="SUPFAM" id="SSF103481">
    <property type="entry name" value="Multidrug resistance efflux transporter EmrE"/>
    <property type="match status" value="1"/>
</dbReference>
<keyword evidence="3" id="KW-1003">Cell membrane</keyword>
<name>A0A8J6XIL2_9CYAN</name>
<comment type="similarity">
    <text evidence="7">Belongs to the drug/metabolite transporter (DMT) superfamily. Small multidrug resistance (SMR) (TC 2.A.7.1) family.</text>
</comment>
<dbReference type="PANTHER" id="PTHR30561:SF1">
    <property type="entry name" value="MULTIDRUG TRANSPORTER EMRE"/>
    <property type="match status" value="1"/>
</dbReference>
<evidence type="ECO:0000256" key="3">
    <source>
        <dbReference type="ARBA" id="ARBA00022475"/>
    </source>
</evidence>
<dbReference type="FunFam" id="1.10.3730.20:FF:000001">
    <property type="entry name" value="Quaternary ammonium compound resistance transporter SugE"/>
    <property type="match status" value="1"/>
</dbReference>
<dbReference type="GO" id="GO:0005886">
    <property type="term" value="C:plasma membrane"/>
    <property type="evidence" value="ECO:0007669"/>
    <property type="project" value="UniProtKB-SubCell"/>
</dbReference>
<dbReference type="RefSeq" id="WP_190828392.1">
    <property type="nucleotide sequence ID" value="NZ_CAWPPI010000049.1"/>
</dbReference>
<evidence type="ECO:0000256" key="1">
    <source>
        <dbReference type="ARBA" id="ARBA00004651"/>
    </source>
</evidence>
<protein>
    <submittedName>
        <fullName evidence="9">Multidrug efflux SMR transporter</fullName>
    </submittedName>
</protein>
<gene>
    <name evidence="9" type="ORF">ICL16_13465</name>
</gene>
<proteinExistence type="inferred from homology"/>
<evidence type="ECO:0000256" key="6">
    <source>
        <dbReference type="ARBA" id="ARBA00023136"/>
    </source>
</evidence>
<accession>A0A8J6XIL2</accession>
<dbReference type="AlphaFoldDB" id="A0A8J6XIL2"/>
<dbReference type="PANTHER" id="PTHR30561">
    <property type="entry name" value="SMR FAMILY PROTON-DEPENDENT DRUG EFFLUX TRANSPORTER SUGE"/>
    <property type="match status" value="1"/>
</dbReference>
<evidence type="ECO:0000256" key="4">
    <source>
        <dbReference type="ARBA" id="ARBA00022692"/>
    </source>
</evidence>